<dbReference type="CDD" id="cd02440">
    <property type="entry name" value="AdoMet_MTases"/>
    <property type="match status" value="1"/>
</dbReference>
<dbReference type="PANTHER" id="PTHR44942:SF4">
    <property type="entry name" value="METHYLTRANSFERASE TYPE 11 DOMAIN-CONTAINING PROTEIN"/>
    <property type="match status" value="1"/>
</dbReference>
<dbReference type="InterPro" id="IPR001162">
    <property type="entry name" value="UvrC_RNase_H_dom"/>
</dbReference>
<evidence type="ECO:0000256" key="1">
    <source>
        <dbReference type="ARBA" id="ARBA00022603"/>
    </source>
</evidence>
<feature type="domain" description="UvrC family homology region profile" evidence="3">
    <location>
        <begin position="62"/>
        <end position="111"/>
    </location>
</feature>
<dbReference type="Proteomes" id="UP000002748">
    <property type="component" value="Unassembled WGS sequence"/>
</dbReference>
<evidence type="ECO:0000313" key="5">
    <source>
        <dbReference type="Proteomes" id="UP000002748"/>
    </source>
</evidence>
<evidence type="ECO:0000259" key="3">
    <source>
        <dbReference type="PROSITE" id="PS50165"/>
    </source>
</evidence>
<dbReference type="KEGG" id="tasa:A1Q1_02248"/>
<sequence>MAVHNVAVAGFGEGTNELYDRARPSYPAAALQFIKKELPDSPLTIVEAGSGTGIFSRLLLSPPNPEYPRFDVKTLAAVEPSSGMRAAFEKGLAKVPKQDLEGKNVITVDGGFDDFSNSGVAKGDADAVVIAQAFHWCPDYQKALTEIAEYLKPGAPLILIWNLEQNQDEWHQALRDLYQPLDQGSPQYYRGGWKKLYDTDAYKSLFEPAQIEQFPWHMGMTEEGIRDRIFSKSYLTENNLKGQEREDFEKKLRQLIASDGPGKEYIDKDAGIIKYRYNTDLVIMRKRK</sequence>
<dbReference type="GeneID" id="25985762"/>
<protein>
    <recommendedName>
        <fullName evidence="3">UvrC family homology region profile domain-containing protein</fullName>
    </recommendedName>
</protein>
<dbReference type="GO" id="GO:0032259">
    <property type="term" value="P:methylation"/>
    <property type="evidence" value="ECO:0007669"/>
    <property type="project" value="UniProtKB-KW"/>
</dbReference>
<dbReference type="GO" id="GO:0009381">
    <property type="term" value="F:excinuclease ABC activity"/>
    <property type="evidence" value="ECO:0007669"/>
    <property type="project" value="InterPro"/>
</dbReference>
<name>J5QRC7_TRIAS</name>
<evidence type="ECO:0000313" key="4">
    <source>
        <dbReference type="EMBL" id="EJT48703.1"/>
    </source>
</evidence>
<keyword evidence="1" id="KW-0489">Methyltransferase</keyword>
<dbReference type="OrthoDB" id="66144at2759"/>
<dbReference type="GO" id="GO:0008168">
    <property type="term" value="F:methyltransferase activity"/>
    <property type="evidence" value="ECO:0007669"/>
    <property type="project" value="UniProtKB-KW"/>
</dbReference>
<dbReference type="VEuPathDB" id="FungiDB:A1Q1_02248"/>
<evidence type="ECO:0000256" key="2">
    <source>
        <dbReference type="ARBA" id="ARBA00022679"/>
    </source>
</evidence>
<dbReference type="HOGENOM" id="CLU_049344_3_1_1"/>
<dbReference type="RefSeq" id="XP_014180668.1">
    <property type="nucleotide sequence ID" value="XM_014325193.1"/>
</dbReference>
<reference evidence="4 5" key="1">
    <citation type="journal article" date="2012" name="Eukaryot. Cell">
        <title>Draft genome sequence of CBS 2479, the standard type strain of Trichosporon asahii.</title>
        <authorList>
            <person name="Yang R.Y."/>
            <person name="Li H.T."/>
            <person name="Zhu H."/>
            <person name="Zhou G.P."/>
            <person name="Wang M."/>
            <person name="Wang L."/>
        </authorList>
    </citation>
    <scope>NUCLEOTIDE SEQUENCE [LARGE SCALE GENOMIC DNA]</scope>
    <source>
        <strain evidence="5">ATCC 90039 / CBS 2479 / JCM 2466 / KCTC 7840 / NCYC 2677 / UAMH 7654</strain>
    </source>
</reference>
<gene>
    <name evidence="4" type="ORF">A1Q1_02248</name>
</gene>
<dbReference type="EMBL" id="ALBS01000193">
    <property type="protein sequence ID" value="EJT48703.1"/>
    <property type="molecule type" value="Genomic_DNA"/>
</dbReference>
<proteinExistence type="predicted"/>
<dbReference type="Gene3D" id="3.40.50.150">
    <property type="entry name" value="Vaccinia Virus protein VP39"/>
    <property type="match status" value="1"/>
</dbReference>
<accession>J5QRC7</accession>
<dbReference type="PROSITE" id="PS50165">
    <property type="entry name" value="UVRC"/>
    <property type="match status" value="1"/>
</dbReference>
<organism evidence="4 5">
    <name type="scientific">Trichosporon asahii var. asahii (strain ATCC 90039 / CBS 2479 / JCM 2466 / KCTC 7840 / NBRC 103889/ NCYC 2677 / UAMH 7654)</name>
    <name type="common">Yeast</name>
    <dbReference type="NCBI Taxonomy" id="1186058"/>
    <lineage>
        <taxon>Eukaryota</taxon>
        <taxon>Fungi</taxon>
        <taxon>Dikarya</taxon>
        <taxon>Basidiomycota</taxon>
        <taxon>Agaricomycotina</taxon>
        <taxon>Tremellomycetes</taxon>
        <taxon>Trichosporonales</taxon>
        <taxon>Trichosporonaceae</taxon>
        <taxon>Trichosporon</taxon>
    </lineage>
</organism>
<dbReference type="PANTHER" id="PTHR44942">
    <property type="entry name" value="METHYLTRANSF_11 DOMAIN-CONTAINING PROTEIN"/>
    <property type="match status" value="1"/>
</dbReference>
<comment type="caution">
    <text evidence="4">The sequence shown here is derived from an EMBL/GenBank/DDBJ whole genome shotgun (WGS) entry which is preliminary data.</text>
</comment>
<dbReference type="Pfam" id="PF13489">
    <property type="entry name" value="Methyltransf_23"/>
    <property type="match status" value="1"/>
</dbReference>
<dbReference type="SUPFAM" id="SSF53335">
    <property type="entry name" value="S-adenosyl-L-methionine-dependent methyltransferases"/>
    <property type="match status" value="1"/>
</dbReference>
<dbReference type="InterPro" id="IPR051052">
    <property type="entry name" value="Diverse_substrate_MTase"/>
</dbReference>
<dbReference type="InterPro" id="IPR029063">
    <property type="entry name" value="SAM-dependent_MTases_sf"/>
</dbReference>
<keyword evidence="2" id="KW-0808">Transferase</keyword>
<dbReference type="AlphaFoldDB" id="J5QRC7"/>